<reference evidence="2 3" key="1">
    <citation type="submission" date="2021-06" db="EMBL/GenBank/DDBJ databases">
        <title>Chromosome-level genome assembly of the red-tail catfish (Hemibagrus wyckioides).</title>
        <authorList>
            <person name="Shao F."/>
        </authorList>
    </citation>
    <scope>NUCLEOTIDE SEQUENCE [LARGE SCALE GENOMIC DNA]</scope>
    <source>
        <strain evidence="2">EC202008001</strain>
        <tissue evidence="2">Blood</tissue>
    </source>
</reference>
<accession>A0A9D3NW16</accession>
<protein>
    <submittedName>
        <fullName evidence="2">Uncharacterized protein</fullName>
    </submittedName>
</protein>
<proteinExistence type="predicted"/>
<feature type="region of interest" description="Disordered" evidence="1">
    <location>
        <begin position="90"/>
        <end position="111"/>
    </location>
</feature>
<name>A0A9D3NW16_9TELE</name>
<sequence>MYSIWICVKPQILKVQKAQIFILWCFSANLKEEDRTRTGTGQWSNITSHHLSALLDIFFDSSQTFSVEKTWIQKTSFNGRQIYKTVFSVSRRSDSAAGPRRHDGHGQLERQ</sequence>
<evidence type="ECO:0000313" key="3">
    <source>
        <dbReference type="Proteomes" id="UP000824219"/>
    </source>
</evidence>
<gene>
    <name evidence="2" type="ORF">KOW79_007755</name>
</gene>
<feature type="compositionally biased region" description="Basic and acidic residues" evidence="1">
    <location>
        <begin position="100"/>
        <end position="111"/>
    </location>
</feature>
<dbReference type="EMBL" id="JAHKSW010000008">
    <property type="protein sequence ID" value="KAG7329581.1"/>
    <property type="molecule type" value="Genomic_DNA"/>
</dbReference>
<comment type="caution">
    <text evidence="2">The sequence shown here is derived from an EMBL/GenBank/DDBJ whole genome shotgun (WGS) entry which is preliminary data.</text>
</comment>
<dbReference type="Proteomes" id="UP000824219">
    <property type="component" value="Linkage Group LG08"/>
</dbReference>
<evidence type="ECO:0000256" key="1">
    <source>
        <dbReference type="SAM" id="MobiDB-lite"/>
    </source>
</evidence>
<organism evidence="2 3">
    <name type="scientific">Hemibagrus wyckioides</name>
    <dbReference type="NCBI Taxonomy" id="337641"/>
    <lineage>
        <taxon>Eukaryota</taxon>
        <taxon>Metazoa</taxon>
        <taxon>Chordata</taxon>
        <taxon>Craniata</taxon>
        <taxon>Vertebrata</taxon>
        <taxon>Euteleostomi</taxon>
        <taxon>Actinopterygii</taxon>
        <taxon>Neopterygii</taxon>
        <taxon>Teleostei</taxon>
        <taxon>Ostariophysi</taxon>
        <taxon>Siluriformes</taxon>
        <taxon>Bagridae</taxon>
        <taxon>Hemibagrus</taxon>
    </lineage>
</organism>
<dbReference type="AlphaFoldDB" id="A0A9D3NW16"/>
<keyword evidence="3" id="KW-1185">Reference proteome</keyword>
<evidence type="ECO:0000313" key="2">
    <source>
        <dbReference type="EMBL" id="KAG7329581.1"/>
    </source>
</evidence>